<accession>A0A9P1FWL9</accession>
<dbReference type="OrthoDB" id="414857at2759"/>
<dbReference type="InterPro" id="IPR001128">
    <property type="entry name" value="Cyt_P450"/>
</dbReference>
<dbReference type="GO" id="GO:0005506">
    <property type="term" value="F:iron ion binding"/>
    <property type="evidence" value="ECO:0007669"/>
    <property type="project" value="InterPro"/>
</dbReference>
<feature type="binding site" description="axial binding residue" evidence="3">
    <location>
        <position position="407"/>
    </location>
    <ligand>
        <name>heme</name>
        <dbReference type="ChEBI" id="CHEBI:30413"/>
    </ligand>
    <ligandPart>
        <name>Fe</name>
        <dbReference type="ChEBI" id="CHEBI:18248"/>
    </ligandPart>
</feature>
<dbReference type="AlphaFoldDB" id="A0A9P1FWL9"/>
<evidence type="ECO:0000256" key="4">
    <source>
        <dbReference type="RuleBase" id="RU000461"/>
    </source>
</evidence>
<keyword evidence="4" id="KW-0560">Oxidoreductase</keyword>
<dbReference type="GO" id="GO:0016705">
    <property type="term" value="F:oxidoreductase activity, acting on paired donors, with incorporation or reduction of molecular oxygen"/>
    <property type="evidence" value="ECO:0007669"/>
    <property type="project" value="InterPro"/>
</dbReference>
<name>A0A9P1FWL9_9DINO</name>
<dbReference type="EMBL" id="CAMXCT010001320">
    <property type="protein sequence ID" value="CAI3988972.1"/>
    <property type="molecule type" value="Genomic_DNA"/>
</dbReference>
<organism evidence="5">
    <name type="scientific">Cladocopium goreaui</name>
    <dbReference type="NCBI Taxonomy" id="2562237"/>
    <lineage>
        <taxon>Eukaryota</taxon>
        <taxon>Sar</taxon>
        <taxon>Alveolata</taxon>
        <taxon>Dinophyceae</taxon>
        <taxon>Suessiales</taxon>
        <taxon>Symbiodiniaceae</taxon>
        <taxon>Cladocopium</taxon>
    </lineage>
</organism>
<dbReference type="Gene3D" id="1.10.630.10">
    <property type="entry name" value="Cytochrome P450"/>
    <property type="match status" value="1"/>
</dbReference>
<protein>
    <submittedName>
        <fullName evidence="7">Cytochrome P450 4c21 (CYPIVC21)</fullName>
    </submittedName>
</protein>
<dbReference type="SUPFAM" id="SSF48264">
    <property type="entry name" value="Cytochrome P450"/>
    <property type="match status" value="1"/>
</dbReference>
<evidence type="ECO:0000313" key="7">
    <source>
        <dbReference type="EMBL" id="CAL4776284.1"/>
    </source>
</evidence>
<evidence type="ECO:0000256" key="3">
    <source>
        <dbReference type="PIRSR" id="PIRSR602401-1"/>
    </source>
</evidence>
<sequence length="466" mass="52662">MPCNARCTSPLVAACVKDFPKADNDAIASKSIQACLNYTKDRLLPFIHRGSWDPHFDPWKDGQNASIVMTNGAQWQALRSLVSEKTLAQDRLHSLNQGKPVDPTFEKQAVQLVRTCLGLVKGTLTSLLDTWRGCEQIDAKRDMSRYALDVLGSAMLGQGFGAIDGKFDDTYRHYQVVMAEMLNPLYLTFPVLERLPFPRNLRFRKAVDHMYKVLEGAVDARIQQRREQMEAGTFRDEPQDMLDMMLGSGLDPKGVLPDGCMVPALWIFFLAGHDTTAVSLAWTMHFLAKHPEVQEKARREAFDVLEGKTDPDADDLERVPYINAVISESLRLRPPVYNLISREAAVDTELDGYAIPKGTGISLHIGAINRHPEVWENPLDFNPDRFLQDKQPRVFNYLPFSAGPRRCLGDKFSLLEQRTLLLKLLTQFQVLPDGDMVMQEDTYSKSAISLMLLQPEEIKVRVQQLS</sequence>
<reference evidence="6" key="2">
    <citation type="submission" date="2024-04" db="EMBL/GenBank/DDBJ databases">
        <authorList>
            <person name="Chen Y."/>
            <person name="Shah S."/>
            <person name="Dougan E. K."/>
            <person name="Thang M."/>
            <person name="Chan C."/>
        </authorList>
    </citation>
    <scope>NUCLEOTIDE SEQUENCE [LARGE SCALE GENOMIC DNA]</scope>
</reference>
<keyword evidence="3 4" id="KW-0479">Metal-binding</keyword>
<keyword evidence="3 4" id="KW-0349">Heme</keyword>
<dbReference type="EMBL" id="CAMXCT020001320">
    <property type="protein sequence ID" value="CAL1142347.1"/>
    <property type="molecule type" value="Genomic_DNA"/>
</dbReference>
<evidence type="ECO:0000313" key="5">
    <source>
        <dbReference type="EMBL" id="CAI3988972.1"/>
    </source>
</evidence>
<dbReference type="InterPro" id="IPR002401">
    <property type="entry name" value="Cyt_P450_E_grp-I"/>
</dbReference>
<keyword evidence="4" id="KW-0503">Monooxygenase</keyword>
<comment type="caution">
    <text evidence="5">The sequence shown here is derived from an EMBL/GenBank/DDBJ whole genome shotgun (WGS) entry which is preliminary data.</text>
</comment>
<dbReference type="InterPro" id="IPR017972">
    <property type="entry name" value="Cyt_P450_CS"/>
</dbReference>
<keyword evidence="8" id="KW-1185">Reference proteome</keyword>
<dbReference type="EMBL" id="CAMXCT030001320">
    <property type="protein sequence ID" value="CAL4776284.1"/>
    <property type="molecule type" value="Genomic_DNA"/>
</dbReference>
<dbReference type="InterPro" id="IPR050121">
    <property type="entry name" value="Cytochrome_P450_monoxygenase"/>
</dbReference>
<dbReference type="PANTHER" id="PTHR24305:SF166">
    <property type="entry name" value="CYTOCHROME P450 12A4, MITOCHONDRIAL-RELATED"/>
    <property type="match status" value="1"/>
</dbReference>
<gene>
    <name evidence="5" type="ORF">C1SCF055_LOCUS16080</name>
</gene>
<evidence type="ECO:0000256" key="2">
    <source>
        <dbReference type="ARBA" id="ARBA00010617"/>
    </source>
</evidence>
<evidence type="ECO:0000256" key="1">
    <source>
        <dbReference type="ARBA" id="ARBA00001971"/>
    </source>
</evidence>
<dbReference type="PANTHER" id="PTHR24305">
    <property type="entry name" value="CYTOCHROME P450"/>
    <property type="match status" value="1"/>
</dbReference>
<evidence type="ECO:0000313" key="6">
    <source>
        <dbReference type="EMBL" id="CAL1142347.1"/>
    </source>
</evidence>
<dbReference type="Pfam" id="PF00067">
    <property type="entry name" value="p450"/>
    <property type="match status" value="1"/>
</dbReference>
<dbReference type="Proteomes" id="UP001152797">
    <property type="component" value="Unassembled WGS sequence"/>
</dbReference>
<evidence type="ECO:0000313" key="8">
    <source>
        <dbReference type="Proteomes" id="UP001152797"/>
    </source>
</evidence>
<dbReference type="InterPro" id="IPR036396">
    <property type="entry name" value="Cyt_P450_sf"/>
</dbReference>
<dbReference type="PROSITE" id="PS00086">
    <property type="entry name" value="CYTOCHROME_P450"/>
    <property type="match status" value="1"/>
</dbReference>
<comment type="cofactor">
    <cofactor evidence="1 3">
        <name>heme</name>
        <dbReference type="ChEBI" id="CHEBI:30413"/>
    </cofactor>
</comment>
<proteinExistence type="inferred from homology"/>
<dbReference type="PRINTS" id="PR00463">
    <property type="entry name" value="EP450I"/>
</dbReference>
<dbReference type="GO" id="GO:0004497">
    <property type="term" value="F:monooxygenase activity"/>
    <property type="evidence" value="ECO:0007669"/>
    <property type="project" value="UniProtKB-KW"/>
</dbReference>
<keyword evidence="3 4" id="KW-0408">Iron</keyword>
<dbReference type="PRINTS" id="PR00385">
    <property type="entry name" value="P450"/>
</dbReference>
<reference evidence="5" key="1">
    <citation type="submission" date="2022-10" db="EMBL/GenBank/DDBJ databases">
        <authorList>
            <person name="Chen Y."/>
            <person name="Dougan E. K."/>
            <person name="Chan C."/>
            <person name="Rhodes N."/>
            <person name="Thang M."/>
        </authorList>
    </citation>
    <scope>NUCLEOTIDE SEQUENCE</scope>
</reference>
<dbReference type="GO" id="GO:0020037">
    <property type="term" value="F:heme binding"/>
    <property type="evidence" value="ECO:0007669"/>
    <property type="project" value="InterPro"/>
</dbReference>
<comment type="similarity">
    <text evidence="2 4">Belongs to the cytochrome P450 family.</text>
</comment>